<feature type="transmembrane region" description="Helical" evidence="1">
    <location>
        <begin position="12"/>
        <end position="31"/>
    </location>
</feature>
<feature type="transmembrane region" description="Helical" evidence="1">
    <location>
        <begin position="80"/>
        <end position="101"/>
    </location>
</feature>
<dbReference type="Proteomes" id="UP001177527">
    <property type="component" value="Chromosome"/>
</dbReference>
<evidence type="ECO:0000313" key="3">
    <source>
        <dbReference type="Proteomes" id="UP001177527"/>
    </source>
</evidence>
<sequence>MSELTMRSVLKDLSVIPIASAILYVLTYAYLSGESYYYSYPAEFIDVNVNIILNISFKILPIFLPLLFLFWFDITGKLNWLFYILSGFYAFWVMLSVIFSYKNPLKYGELFDTEKAMPLIALIIIVALFMVCVVLAKSIARRKGEKCLIAFIIMFFLVYFLAFLSGFLKSSENKVAFAIDEGYTDVRTRAPYIIISKSSNGLILGRCDGYDKDFYISPYEEKAKFRRVTNASKLNFYRHCFDDRWYFFY</sequence>
<organism evidence="2 3">
    <name type="scientific">Kluyvera intermedia</name>
    <name type="common">Enterobacter intermedius</name>
    <dbReference type="NCBI Taxonomy" id="61648"/>
    <lineage>
        <taxon>Bacteria</taxon>
        <taxon>Pseudomonadati</taxon>
        <taxon>Pseudomonadota</taxon>
        <taxon>Gammaproteobacteria</taxon>
        <taxon>Enterobacterales</taxon>
        <taxon>Enterobacteriaceae</taxon>
        <taxon>Kluyvera</taxon>
    </lineage>
</organism>
<dbReference type="RefSeq" id="WP_280555547.1">
    <property type="nucleotide sequence ID" value="NZ_CP123488.1"/>
</dbReference>
<keyword evidence="1" id="KW-0472">Membrane</keyword>
<feature type="transmembrane region" description="Helical" evidence="1">
    <location>
        <begin position="51"/>
        <end position="73"/>
    </location>
</feature>
<feature type="transmembrane region" description="Helical" evidence="1">
    <location>
        <begin position="116"/>
        <end position="136"/>
    </location>
</feature>
<accession>A0AA95JT28</accession>
<evidence type="ECO:0000256" key="1">
    <source>
        <dbReference type="SAM" id="Phobius"/>
    </source>
</evidence>
<keyword evidence="1" id="KW-0812">Transmembrane</keyword>
<dbReference type="EMBL" id="CP123488">
    <property type="protein sequence ID" value="WGL54484.1"/>
    <property type="molecule type" value="Genomic_DNA"/>
</dbReference>
<feature type="transmembrane region" description="Helical" evidence="1">
    <location>
        <begin position="148"/>
        <end position="168"/>
    </location>
</feature>
<evidence type="ECO:0000313" key="2">
    <source>
        <dbReference type="EMBL" id="WGL54484.1"/>
    </source>
</evidence>
<dbReference type="AlphaFoldDB" id="A0AA95JT28"/>
<protein>
    <submittedName>
        <fullName evidence="2">Uncharacterized protein</fullName>
    </submittedName>
</protein>
<name>A0AA95JT28_KLUIN</name>
<gene>
    <name evidence="2" type="ORF">QBD33_12345</name>
</gene>
<reference evidence="2" key="1">
    <citation type="submission" date="2023-04" db="EMBL/GenBank/DDBJ databases">
        <title>APH(3)-Id, a novel chromosomal aminoglycoside phosphotransferase, identified from an environmental isolate of Kluyvera intermedia DW18.</title>
        <authorList>
            <person name="Sha Y."/>
        </authorList>
    </citation>
    <scope>NUCLEOTIDE SEQUENCE</scope>
    <source>
        <strain evidence="2">DW18</strain>
    </source>
</reference>
<proteinExistence type="predicted"/>
<keyword evidence="1" id="KW-1133">Transmembrane helix</keyword>